<dbReference type="Gene3D" id="1.10.10.10">
    <property type="entry name" value="Winged helix-like DNA-binding domain superfamily/Winged helix DNA-binding domain"/>
    <property type="match status" value="1"/>
</dbReference>
<dbReference type="Pfam" id="PF23559">
    <property type="entry name" value="WHD_DRP"/>
    <property type="match status" value="1"/>
</dbReference>
<dbReference type="InterPro" id="IPR002182">
    <property type="entry name" value="NB-ARC"/>
</dbReference>
<dbReference type="FunFam" id="1.10.10.10:FF:000322">
    <property type="entry name" value="Probable disease resistance protein At1g63360"/>
    <property type="match status" value="1"/>
</dbReference>
<feature type="domain" description="Disease resistance N-terminal" evidence="6">
    <location>
        <begin position="5"/>
        <end position="92"/>
    </location>
</feature>
<dbReference type="Gene3D" id="1.20.5.4130">
    <property type="match status" value="1"/>
</dbReference>
<dbReference type="InterPro" id="IPR042197">
    <property type="entry name" value="Apaf_helical"/>
</dbReference>
<accession>A0ABD1LHC5</accession>
<gene>
    <name evidence="8" type="ORF">Fmac_027137</name>
</gene>
<keyword evidence="4" id="KW-0175">Coiled coil</keyword>
<dbReference type="InterPro" id="IPR044974">
    <property type="entry name" value="Disease_R_plants"/>
</dbReference>
<reference evidence="8 9" key="1">
    <citation type="submission" date="2024-08" db="EMBL/GenBank/DDBJ databases">
        <title>Insights into the chromosomal genome structure of Flemingia macrophylla.</title>
        <authorList>
            <person name="Ding Y."/>
            <person name="Zhao Y."/>
            <person name="Bi W."/>
            <person name="Wu M."/>
            <person name="Zhao G."/>
            <person name="Gong Y."/>
            <person name="Li W."/>
            <person name="Zhang P."/>
        </authorList>
    </citation>
    <scope>NUCLEOTIDE SEQUENCE [LARGE SCALE GENOMIC DNA]</scope>
    <source>
        <strain evidence="8">DYQJB</strain>
        <tissue evidence="8">Leaf</tissue>
    </source>
</reference>
<evidence type="ECO:0000259" key="6">
    <source>
        <dbReference type="Pfam" id="PF18052"/>
    </source>
</evidence>
<keyword evidence="3" id="KW-0611">Plant defense</keyword>
<protein>
    <recommendedName>
        <fullName evidence="10">Disease resistance protein RPM1</fullName>
    </recommendedName>
</protein>
<dbReference type="SUPFAM" id="SSF52540">
    <property type="entry name" value="P-loop containing nucleoside triphosphate hydrolases"/>
    <property type="match status" value="1"/>
</dbReference>
<dbReference type="Gene3D" id="3.40.50.300">
    <property type="entry name" value="P-loop containing nucleotide triphosphate hydrolases"/>
    <property type="match status" value="1"/>
</dbReference>
<dbReference type="Gene3D" id="1.10.8.430">
    <property type="entry name" value="Helical domain of apoptotic protease-activating factors"/>
    <property type="match status" value="1"/>
</dbReference>
<sequence>MADTAVSLARDHLLPKIVEAVKMLRGLPKEVADITDELESFQDLINDADKAAQEEENDYKRDRIKKRVKRLREAATCMEDAIDEYMILEENNPDDPRCAALLCEAVDFLKTLIPRLQVAYRLQGVKSLVRAEKEAFQSQYPLEPRSSHSRGEQNAPWLQLRMDPLVIEQEVVGLHDHTLALENSLTEGRPERTVISVVGIPGVGKSTLAKQAFDKVHNKFECHALITVSQYYTVERVLVDVVNKLCKEKMENPPPDVSTMDRMSLIQEVKKPLRNKRYVILFDDVWNEKFWDDIESSVIDDKNKSRILITTRDEKVGKFCERSSYIKVHKLEEPLDEKECFRLFCNKAFKYGFGGDCQEELKDISLEIVRKCKGLPLAIVAVGGLLSQKEKNAPEWRLLSQNVSLELERNSDLNSITKILSLSYDDLPNNLRSRLLYFGIYPEDYEVKSSRLIKQWVGEGFVKHETGKSLKEVAQQELTRLICRSLVQVSSFSVDEKVKSCRVHDLIHDMILKKVKEIGFCQVFGEQNQSLSSEIIRR</sequence>
<feature type="coiled-coil region" evidence="4">
    <location>
        <begin position="31"/>
        <end position="81"/>
    </location>
</feature>
<feature type="domain" description="NB-ARC" evidence="5">
    <location>
        <begin position="180"/>
        <end position="350"/>
    </location>
</feature>
<dbReference type="PANTHER" id="PTHR23155">
    <property type="entry name" value="DISEASE RESISTANCE PROTEIN RP"/>
    <property type="match status" value="1"/>
</dbReference>
<dbReference type="GO" id="GO:0006952">
    <property type="term" value="P:defense response"/>
    <property type="evidence" value="ECO:0007669"/>
    <property type="project" value="UniProtKB-KW"/>
</dbReference>
<dbReference type="GO" id="GO:0000166">
    <property type="term" value="F:nucleotide binding"/>
    <property type="evidence" value="ECO:0007669"/>
    <property type="project" value="UniProtKB-KW"/>
</dbReference>
<comment type="caution">
    <text evidence="8">The sequence shown here is derived from an EMBL/GenBank/DDBJ whole genome shotgun (WGS) entry which is preliminary data.</text>
</comment>
<feature type="domain" description="Disease resistance protein winged helix" evidence="7">
    <location>
        <begin position="440"/>
        <end position="511"/>
    </location>
</feature>
<keyword evidence="9" id="KW-1185">Reference proteome</keyword>
<dbReference type="InterPro" id="IPR058922">
    <property type="entry name" value="WHD_DRP"/>
</dbReference>
<dbReference type="EMBL" id="JBGMDY010000009">
    <property type="protein sequence ID" value="KAL2322758.1"/>
    <property type="molecule type" value="Genomic_DNA"/>
</dbReference>
<dbReference type="FunFam" id="3.40.50.300:FF:001091">
    <property type="entry name" value="Probable disease resistance protein At1g61300"/>
    <property type="match status" value="1"/>
</dbReference>
<dbReference type="PANTHER" id="PTHR23155:SF1052">
    <property type="entry name" value="DISEASE RESISTANCE PROTEIN RPM1"/>
    <property type="match status" value="1"/>
</dbReference>
<dbReference type="InterPro" id="IPR036388">
    <property type="entry name" value="WH-like_DNA-bd_sf"/>
</dbReference>
<dbReference type="PRINTS" id="PR00364">
    <property type="entry name" value="DISEASERSIST"/>
</dbReference>
<dbReference type="InterPro" id="IPR041118">
    <property type="entry name" value="Rx_N"/>
</dbReference>
<dbReference type="Proteomes" id="UP001603857">
    <property type="component" value="Unassembled WGS sequence"/>
</dbReference>
<evidence type="ECO:0000256" key="3">
    <source>
        <dbReference type="ARBA" id="ARBA00022821"/>
    </source>
</evidence>
<evidence type="ECO:0000259" key="5">
    <source>
        <dbReference type="Pfam" id="PF00931"/>
    </source>
</evidence>
<name>A0ABD1LHC5_9FABA</name>
<dbReference type="Pfam" id="PF00931">
    <property type="entry name" value="NB-ARC"/>
    <property type="match status" value="1"/>
</dbReference>
<evidence type="ECO:0000256" key="1">
    <source>
        <dbReference type="ARBA" id="ARBA00022737"/>
    </source>
</evidence>
<evidence type="ECO:0000259" key="7">
    <source>
        <dbReference type="Pfam" id="PF23559"/>
    </source>
</evidence>
<dbReference type="AlphaFoldDB" id="A0ABD1LHC5"/>
<evidence type="ECO:0000313" key="8">
    <source>
        <dbReference type="EMBL" id="KAL2322758.1"/>
    </source>
</evidence>
<evidence type="ECO:0000256" key="4">
    <source>
        <dbReference type="SAM" id="Coils"/>
    </source>
</evidence>
<evidence type="ECO:0000256" key="2">
    <source>
        <dbReference type="ARBA" id="ARBA00022741"/>
    </source>
</evidence>
<proteinExistence type="predicted"/>
<evidence type="ECO:0000313" key="9">
    <source>
        <dbReference type="Proteomes" id="UP001603857"/>
    </source>
</evidence>
<organism evidence="8 9">
    <name type="scientific">Flemingia macrophylla</name>
    <dbReference type="NCBI Taxonomy" id="520843"/>
    <lineage>
        <taxon>Eukaryota</taxon>
        <taxon>Viridiplantae</taxon>
        <taxon>Streptophyta</taxon>
        <taxon>Embryophyta</taxon>
        <taxon>Tracheophyta</taxon>
        <taxon>Spermatophyta</taxon>
        <taxon>Magnoliopsida</taxon>
        <taxon>eudicotyledons</taxon>
        <taxon>Gunneridae</taxon>
        <taxon>Pentapetalae</taxon>
        <taxon>rosids</taxon>
        <taxon>fabids</taxon>
        <taxon>Fabales</taxon>
        <taxon>Fabaceae</taxon>
        <taxon>Papilionoideae</taxon>
        <taxon>50 kb inversion clade</taxon>
        <taxon>NPAAA clade</taxon>
        <taxon>indigoferoid/millettioid clade</taxon>
        <taxon>Phaseoleae</taxon>
        <taxon>Flemingia</taxon>
    </lineage>
</organism>
<evidence type="ECO:0008006" key="10">
    <source>
        <dbReference type="Google" id="ProtNLM"/>
    </source>
</evidence>
<keyword evidence="2" id="KW-0547">Nucleotide-binding</keyword>
<keyword evidence="1" id="KW-0677">Repeat</keyword>
<dbReference type="Pfam" id="PF18052">
    <property type="entry name" value="Rx_N"/>
    <property type="match status" value="1"/>
</dbReference>
<dbReference type="InterPro" id="IPR027417">
    <property type="entry name" value="P-loop_NTPase"/>
</dbReference>